<organism evidence="3">
    <name type="scientific">Dissoconium aciculare CBS 342.82</name>
    <dbReference type="NCBI Taxonomy" id="1314786"/>
    <lineage>
        <taxon>Eukaryota</taxon>
        <taxon>Fungi</taxon>
        <taxon>Dikarya</taxon>
        <taxon>Ascomycota</taxon>
        <taxon>Pezizomycotina</taxon>
        <taxon>Dothideomycetes</taxon>
        <taxon>Dothideomycetidae</taxon>
        <taxon>Mycosphaerellales</taxon>
        <taxon>Dissoconiaceae</taxon>
        <taxon>Dissoconium</taxon>
    </lineage>
</organism>
<dbReference type="Proteomes" id="UP000504637">
    <property type="component" value="Unplaced"/>
</dbReference>
<gene>
    <name evidence="3" type="ORF">K489DRAFT_393912</name>
</gene>
<dbReference type="PANTHER" id="PTHR10622:SF10">
    <property type="entry name" value="HET DOMAIN-CONTAINING PROTEIN"/>
    <property type="match status" value="1"/>
</dbReference>
<reference evidence="3" key="3">
    <citation type="submission" date="2025-08" db="UniProtKB">
        <authorList>
            <consortium name="RefSeq"/>
        </authorList>
    </citation>
    <scope>IDENTIFICATION</scope>
    <source>
        <strain evidence="3">CBS 342.82</strain>
    </source>
</reference>
<protein>
    <submittedName>
        <fullName evidence="3">HET-domain-containing protein</fullName>
    </submittedName>
</protein>
<dbReference type="GeneID" id="54364590"/>
<sequence length="255" mass="30193">MRLLRVHTLTFEEFPDTSRRPPYVIASHRWLGTEITYQDVLTRTYTSSEGFKKVERFADYIIKNVKSVKHLWIDTCCINKENLPELSRSITSMFKWYHEAQQCLAYLHDVPNSEVCTNKNRDLRAFETSSWFTRGWTLQELLAPRTVVFLTKDWKVIGHKGTADTRLREDLFGPQLHYLLSQITKIPERVLIDYSHSQQLSVDERLEWMNKREITKEEDMMYALFGIFDISIEVLYGEDTALHEEIMRKLISTTM</sequence>
<dbReference type="RefSeq" id="XP_033461796.1">
    <property type="nucleotide sequence ID" value="XM_033606790.1"/>
</dbReference>
<dbReference type="Pfam" id="PF06985">
    <property type="entry name" value="HET"/>
    <property type="match status" value="1"/>
</dbReference>
<evidence type="ECO:0000313" key="3">
    <source>
        <dbReference type="RefSeq" id="XP_033461796.1"/>
    </source>
</evidence>
<evidence type="ECO:0000259" key="1">
    <source>
        <dbReference type="Pfam" id="PF06985"/>
    </source>
</evidence>
<evidence type="ECO:0000313" key="2">
    <source>
        <dbReference type="Proteomes" id="UP000504637"/>
    </source>
</evidence>
<feature type="domain" description="Heterokaryon incompatibility" evidence="1">
    <location>
        <begin position="23"/>
        <end position="114"/>
    </location>
</feature>
<reference evidence="3" key="1">
    <citation type="submission" date="2020-01" db="EMBL/GenBank/DDBJ databases">
        <authorList>
            <consortium name="DOE Joint Genome Institute"/>
            <person name="Haridas S."/>
            <person name="Albert R."/>
            <person name="Binder M."/>
            <person name="Bloem J."/>
            <person name="Labutti K."/>
            <person name="Salamov A."/>
            <person name="Andreopoulos B."/>
            <person name="Baker S.E."/>
            <person name="Barry K."/>
            <person name="Bills G."/>
            <person name="Bluhm B.H."/>
            <person name="Cannon C."/>
            <person name="Castanera R."/>
            <person name="Culley D.E."/>
            <person name="Daum C."/>
            <person name="Ezra D."/>
            <person name="Gonzalez J.B."/>
            <person name="Henrissat B."/>
            <person name="Kuo A."/>
            <person name="Liang C."/>
            <person name="Lipzen A."/>
            <person name="Lutzoni F."/>
            <person name="Magnuson J."/>
            <person name="Mondo S."/>
            <person name="Nolan M."/>
            <person name="Ohm R."/>
            <person name="Pangilinan J."/>
            <person name="Park H.-J."/>
            <person name="Ramirez L."/>
            <person name="Alfaro M."/>
            <person name="Sun H."/>
            <person name="Tritt A."/>
            <person name="Yoshinaga Y."/>
            <person name="Zwiers L.-H."/>
            <person name="Turgeon B.G."/>
            <person name="Goodwin S.B."/>
            <person name="Spatafora J.W."/>
            <person name="Crous P.W."/>
            <person name="Grigoriev I.V."/>
        </authorList>
    </citation>
    <scope>NUCLEOTIDE SEQUENCE</scope>
    <source>
        <strain evidence="3">CBS 342.82</strain>
    </source>
</reference>
<proteinExistence type="predicted"/>
<reference evidence="3" key="2">
    <citation type="submission" date="2020-04" db="EMBL/GenBank/DDBJ databases">
        <authorList>
            <consortium name="NCBI Genome Project"/>
        </authorList>
    </citation>
    <scope>NUCLEOTIDE SEQUENCE</scope>
    <source>
        <strain evidence="3">CBS 342.82</strain>
    </source>
</reference>
<dbReference type="OrthoDB" id="674604at2759"/>
<dbReference type="AlphaFoldDB" id="A0A6J3M9P7"/>
<name>A0A6J3M9P7_9PEZI</name>
<dbReference type="InterPro" id="IPR010730">
    <property type="entry name" value="HET"/>
</dbReference>
<keyword evidence="2" id="KW-1185">Reference proteome</keyword>
<accession>A0A6J3M9P7</accession>
<dbReference type="PANTHER" id="PTHR10622">
    <property type="entry name" value="HET DOMAIN-CONTAINING PROTEIN"/>
    <property type="match status" value="1"/>
</dbReference>